<evidence type="ECO:0000256" key="2">
    <source>
        <dbReference type="ARBA" id="ARBA00022692"/>
    </source>
</evidence>
<dbReference type="PANTHER" id="PTHR15860:SF0">
    <property type="entry name" value="LP20373P"/>
    <property type="match status" value="1"/>
</dbReference>
<keyword evidence="8" id="KW-0472">Membrane</keyword>
<dbReference type="AlphaFoldDB" id="A0A0B2VJC8"/>
<evidence type="ECO:0000256" key="1">
    <source>
        <dbReference type="ARBA" id="ARBA00004141"/>
    </source>
</evidence>
<dbReference type="InterPro" id="IPR013083">
    <property type="entry name" value="Znf_RING/FYVE/PHD"/>
</dbReference>
<dbReference type="InterPro" id="IPR017907">
    <property type="entry name" value="Znf_RING_CS"/>
</dbReference>
<dbReference type="Proteomes" id="UP000031036">
    <property type="component" value="Unassembled WGS sequence"/>
</dbReference>
<keyword evidence="5" id="KW-0833">Ubl conjugation pathway</keyword>
<dbReference type="PANTHER" id="PTHR15860">
    <property type="entry name" value="UNCHARACTERIZED RING FINGER-CONTAINING PROTEIN"/>
    <property type="match status" value="1"/>
</dbReference>
<dbReference type="GO" id="GO:0016020">
    <property type="term" value="C:membrane"/>
    <property type="evidence" value="ECO:0007669"/>
    <property type="project" value="UniProtKB-SubCell"/>
</dbReference>
<dbReference type="EMBL" id="JPKZ01001512">
    <property type="protein sequence ID" value="KHN81499.1"/>
    <property type="molecule type" value="Genomic_DNA"/>
</dbReference>
<keyword evidence="3" id="KW-0479">Metal-binding</keyword>
<keyword evidence="2 11" id="KW-0812">Transmembrane</keyword>
<dbReference type="InterPro" id="IPR001841">
    <property type="entry name" value="Znf_RING"/>
</dbReference>
<dbReference type="OrthoDB" id="5871094at2759"/>
<dbReference type="OMA" id="FFLRAYM"/>
<dbReference type="InterPro" id="IPR044235">
    <property type="entry name" value="RNFT1/2"/>
</dbReference>
<name>A0A0B2VJC8_TOXCA</name>
<evidence type="ECO:0000313" key="11">
    <source>
        <dbReference type="EMBL" id="KHN81499.1"/>
    </source>
</evidence>
<keyword evidence="4 9" id="KW-0863">Zinc-finger</keyword>
<dbReference type="Pfam" id="PF13639">
    <property type="entry name" value="zf-RING_2"/>
    <property type="match status" value="1"/>
</dbReference>
<evidence type="ECO:0000256" key="5">
    <source>
        <dbReference type="ARBA" id="ARBA00022786"/>
    </source>
</evidence>
<evidence type="ECO:0000256" key="6">
    <source>
        <dbReference type="ARBA" id="ARBA00022833"/>
    </source>
</evidence>
<dbReference type="GO" id="GO:1904294">
    <property type="term" value="P:positive regulation of ERAD pathway"/>
    <property type="evidence" value="ECO:0007669"/>
    <property type="project" value="InterPro"/>
</dbReference>
<feature type="domain" description="RING-type" evidence="10">
    <location>
        <begin position="164"/>
        <end position="202"/>
    </location>
</feature>
<keyword evidence="6" id="KW-0862">Zinc</keyword>
<dbReference type="GO" id="GO:0008270">
    <property type="term" value="F:zinc ion binding"/>
    <property type="evidence" value="ECO:0007669"/>
    <property type="project" value="UniProtKB-KW"/>
</dbReference>
<dbReference type="GO" id="GO:0061630">
    <property type="term" value="F:ubiquitin protein ligase activity"/>
    <property type="evidence" value="ECO:0007669"/>
    <property type="project" value="InterPro"/>
</dbReference>
<keyword evidence="12" id="KW-1185">Reference proteome</keyword>
<keyword evidence="7" id="KW-1133">Transmembrane helix</keyword>
<dbReference type="PROSITE" id="PS00518">
    <property type="entry name" value="ZF_RING_1"/>
    <property type="match status" value="1"/>
</dbReference>
<comment type="caution">
    <text evidence="11">The sequence shown here is derived from an EMBL/GenBank/DDBJ whole genome shotgun (WGS) entry which is preliminary data.</text>
</comment>
<comment type="subcellular location">
    <subcellularLocation>
        <location evidence="1">Membrane</location>
        <topology evidence="1">Multi-pass membrane protein</topology>
    </subcellularLocation>
</comment>
<protein>
    <submittedName>
        <fullName evidence="11">RING finger and transmembrane domain-containing protein 2</fullName>
    </submittedName>
</protein>
<proteinExistence type="predicted"/>
<evidence type="ECO:0000256" key="7">
    <source>
        <dbReference type="ARBA" id="ARBA00022989"/>
    </source>
</evidence>
<evidence type="ECO:0000313" key="12">
    <source>
        <dbReference type="Proteomes" id="UP000031036"/>
    </source>
</evidence>
<organism evidence="11 12">
    <name type="scientific">Toxocara canis</name>
    <name type="common">Canine roundworm</name>
    <dbReference type="NCBI Taxonomy" id="6265"/>
    <lineage>
        <taxon>Eukaryota</taxon>
        <taxon>Metazoa</taxon>
        <taxon>Ecdysozoa</taxon>
        <taxon>Nematoda</taxon>
        <taxon>Chromadorea</taxon>
        <taxon>Rhabditida</taxon>
        <taxon>Spirurina</taxon>
        <taxon>Ascaridomorpha</taxon>
        <taxon>Ascaridoidea</taxon>
        <taxon>Toxocaridae</taxon>
        <taxon>Toxocara</taxon>
    </lineage>
</organism>
<evidence type="ECO:0000256" key="9">
    <source>
        <dbReference type="PROSITE-ProRule" id="PRU00175"/>
    </source>
</evidence>
<dbReference type="Gene3D" id="3.30.40.10">
    <property type="entry name" value="Zinc/RING finger domain, C3HC4 (zinc finger)"/>
    <property type="match status" value="1"/>
</dbReference>
<evidence type="ECO:0000256" key="3">
    <source>
        <dbReference type="ARBA" id="ARBA00022723"/>
    </source>
</evidence>
<dbReference type="SMART" id="SM00184">
    <property type="entry name" value="RING"/>
    <property type="match status" value="1"/>
</dbReference>
<evidence type="ECO:0000256" key="8">
    <source>
        <dbReference type="ARBA" id="ARBA00023136"/>
    </source>
</evidence>
<evidence type="ECO:0000259" key="10">
    <source>
        <dbReference type="PROSITE" id="PS50089"/>
    </source>
</evidence>
<dbReference type="SUPFAM" id="SSF57850">
    <property type="entry name" value="RING/U-box"/>
    <property type="match status" value="1"/>
</dbReference>
<accession>A0A0B2VJC8</accession>
<dbReference type="PROSITE" id="PS50089">
    <property type="entry name" value="ZF_RING_2"/>
    <property type="match status" value="1"/>
</dbReference>
<sequence>MSYLTIVFSPKNFSIDDVFLPLIFMSPTPTPPTFFSTLHAVLLVDFSVRLLTIQLKTIVAFIPPVILSNKRRRHRIYQWLEYTSQLYRYFLPVPRWYRYFGYSQSSNAAVYYSSTAFIVLYVIHKVLMSRLPLIRWLHSTRFVCCLSSIGSVPSRAELAHFPQCTICFSEVADPIKLPCGHVFCHRCIGTWLDNENTCPNCRAVVSFEDNSWKNGSTSYLPQFC</sequence>
<gene>
    <name evidence="11" type="primary">Rnft2</name>
    <name evidence="11" type="ORF">Tcan_18041</name>
</gene>
<reference evidence="11 12" key="1">
    <citation type="submission" date="2014-11" db="EMBL/GenBank/DDBJ databases">
        <title>Genetic blueprint of the zoonotic pathogen Toxocara canis.</title>
        <authorList>
            <person name="Zhu X.-Q."/>
            <person name="Korhonen P.K."/>
            <person name="Cai H."/>
            <person name="Young N.D."/>
            <person name="Nejsum P."/>
            <person name="von Samson-Himmelstjerna G."/>
            <person name="Boag P.R."/>
            <person name="Tan P."/>
            <person name="Li Q."/>
            <person name="Min J."/>
            <person name="Yang Y."/>
            <person name="Wang X."/>
            <person name="Fang X."/>
            <person name="Hall R.S."/>
            <person name="Hofmann A."/>
            <person name="Sternberg P.W."/>
            <person name="Jex A.R."/>
            <person name="Gasser R.B."/>
        </authorList>
    </citation>
    <scope>NUCLEOTIDE SEQUENCE [LARGE SCALE GENOMIC DNA]</scope>
    <source>
        <strain evidence="11">PN_DK_2014</strain>
    </source>
</reference>
<evidence type="ECO:0000256" key="4">
    <source>
        <dbReference type="ARBA" id="ARBA00022771"/>
    </source>
</evidence>